<comment type="caution">
    <text evidence="2">The sequence shown here is derived from an EMBL/GenBank/DDBJ whole genome shotgun (WGS) entry which is preliminary data.</text>
</comment>
<dbReference type="Gene3D" id="2.60.120.10">
    <property type="entry name" value="Jelly Rolls"/>
    <property type="match status" value="1"/>
</dbReference>
<protein>
    <submittedName>
        <fullName evidence="2">Cupin domain protein</fullName>
    </submittedName>
</protein>
<dbReference type="AlphaFoldDB" id="G9XQH8"/>
<dbReference type="Proteomes" id="UP000004416">
    <property type="component" value="Unassembled WGS sequence"/>
</dbReference>
<reference evidence="2 3" key="1">
    <citation type="submission" date="2011-08" db="EMBL/GenBank/DDBJ databases">
        <authorList>
            <person name="Weinstock G."/>
            <person name="Sodergren E."/>
            <person name="Clifton S."/>
            <person name="Fulton L."/>
            <person name="Fulton B."/>
            <person name="Courtney L."/>
            <person name="Fronick C."/>
            <person name="Harrison M."/>
            <person name="Strong C."/>
            <person name="Farmer C."/>
            <person name="Delahaunty K."/>
            <person name="Markovic C."/>
            <person name="Hall O."/>
            <person name="Minx P."/>
            <person name="Tomlinson C."/>
            <person name="Mitreva M."/>
            <person name="Hou S."/>
            <person name="Chen J."/>
            <person name="Wollam A."/>
            <person name="Pepin K.H."/>
            <person name="Johnson M."/>
            <person name="Bhonagiri V."/>
            <person name="Zhang X."/>
            <person name="Suruliraj S."/>
            <person name="Warren W."/>
            <person name="Chinwalla A."/>
            <person name="Mardis E.R."/>
            <person name="Wilson R.K."/>
        </authorList>
    </citation>
    <scope>NUCLEOTIDE SEQUENCE [LARGE SCALE GENOMIC DNA]</scope>
    <source>
        <strain evidence="2 3">DP7</strain>
    </source>
</reference>
<evidence type="ECO:0000313" key="3">
    <source>
        <dbReference type="Proteomes" id="UP000004416"/>
    </source>
</evidence>
<dbReference type="InterPro" id="IPR014710">
    <property type="entry name" value="RmlC-like_jellyroll"/>
</dbReference>
<organism evidence="2 3">
    <name type="scientific">Desulfitobacterium hafniense DP7</name>
    <dbReference type="NCBI Taxonomy" id="537010"/>
    <lineage>
        <taxon>Bacteria</taxon>
        <taxon>Bacillati</taxon>
        <taxon>Bacillota</taxon>
        <taxon>Clostridia</taxon>
        <taxon>Eubacteriales</taxon>
        <taxon>Desulfitobacteriaceae</taxon>
        <taxon>Desulfitobacterium</taxon>
    </lineage>
</organism>
<evidence type="ECO:0000313" key="2">
    <source>
        <dbReference type="EMBL" id="EHL06138.1"/>
    </source>
</evidence>
<dbReference type="SUPFAM" id="SSF51182">
    <property type="entry name" value="RmlC-like cupins"/>
    <property type="match status" value="1"/>
</dbReference>
<proteinExistence type="predicted"/>
<name>G9XQH8_DESHA</name>
<dbReference type="EMBL" id="AFZX01000086">
    <property type="protein sequence ID" value="EHL06138.1"/>
    <property type="molecule type" value="Genomic_DNA"/>
</dbReference>
<feature type="domain" description="Cupin type-2" evidence="1">
    <location>
        <begin position="52"/>
        <end position="114"/>
    </location>
</feature>
<dbReference type="InterPro" id="IPR011051">
    <property type="entry name" value="RmlC_Cupin_sf"/>
</dbReference>
<dbReference type="PANTHER" id="PTHR37694">
    <property type="entry name" value="SLR8022 PROTEIN"/>
    <property type="match status" value="1"/>
</dbReference>
<accession>G9XQH8</accession>
<dbReference type="Pfam" id="PF07883">
    <property type="entry name" value="Cupin_2"/>
    <property type="match status" value="1"/>
</dbReference>
<dbReference type="CDD" id="cd02230">
    <property type="entry name" value="cupin_HP0902-like"/>
    <property type="match status" value="1"/>
</dbReference>
<gene>
    <name evidence="2" type="ORF">HMPREF0322_03225</name>
</gene>
<dbReference type="PATRIC" id="fig|537010.4.peg.3017"/>
<sequence length="121" mass="13442">MACRKKGDFIMAQIMKNIEFSQVLDLKELITYQQGQVISRTLAQTPIVSITLFSLDEGEGISTHTTSGDAMVQILDGEAEITIGDKVLIVKEGETLIMPSDVPHGLEARKRFKMLLTVIKY</sequence>
<dbReference type="InterPro" id="IPR013096">
    <property type="entry name" value="Cupin_2"/>
</dbReference>
<dbReference type="HOGENOM" id="CLU_141446_2_0_9"/>
<evidence type="ECO:0000259" key="1">
    <source>
        <dbReference type="Pfam" id="PF07883"/>
    </source>
</evidence>
<dbReference type="PANTHER" id="PTHR37694:SF1">
    <property type="entry name" value="SLR8022 PROTEIN"/>
    <property type="match status" value="1"/>
</dbReference>